<evidence type="ECO:0000256" key="2">
    <source>
        <dbReference type="ARBA" id="ARBA00008391"/>
    </source>
</evidence>
<evidence type="ECO:0000256" key="5">
    <source>
        <dbReference type="ARBA" id="ARBA00022676"/>
    </source>
</evidence>
<evidence type="ECO:0000256" key="3">
    <source>
        <dbReference type="ARBA" id="ARBA00011738"/>
    </source>
</evidence>
<keyword evidence="5" id="KW-0328">Glycosyltransferase</keyword>
<name>A0A383DJQ0_9ZZZZ</name>
<dbReference type="CDD" id="cd06223">
    <property type="entry name" value="PRTases_typeI"/>
    <property type="match status" value="1"/>
</dbReference>
<sequence length="91" mass="9747">VDLKSFIRNVPDYPSAGILFRDLTPLMANPDAMRHVTETLSVHLSEKGIQAIAAIDARGFIFGAPVAAQLDVPFVPLRKSGKLPPPVVGVD</sequence>
<dbReference type="SUPFAM" id="SSF53271">
    <property type="entry name" value="PRTase-like"/>
    <property type="match status" value="1"/>
</dbReference>
<evidence type="ECO:0000313" key="9">
    <source>
        <dbReference type="EMBL" id="SVE44475.1"/>
    </source>
</evidence>
<protein>
    <recommendedName>
        <fullName evidence="10">Adenine phosphoribosyltransferase</fullName>
    </recommendedName>
</protein>
<evidence type="ECO:0000256" key="8">
    <source>
        <dbReference type="ARBA" id="ARBA00025704"/>
    </source>
</evidence>
<evidence type="ECO:0000256" key="6">
    <source>
        <dbReference type="ARBA" id="ARBA00022679"/>
    </source>
</evidence>
<dbReference type="InterPro" id="IPR050120">
    <property type="entry name" value="Adenine_PRTase"/>
</dbReference>
<dbReference type="AlphaFoldDB" id="A0A383DJQ0"/>
<dbReference type="GO" id="GO:0006166">
    <property type="term" value="P:purine ribonucleoside salvage"/>
    <property type="evidence" value="ECO:0007669"/>
    <property type="project" value="UniProtKB-KW"/>
</dbReference>
<evidence type="ECO:0008006" key="10">
    <source>
        <dbReference type="Google" id="ProtNLM"/>
    </source>
</evidence>
<feature type="non-terminal residue" evidence="9">
    <location>
        <position position="1"/>
    </location>
</feature>
<dbReference type="GO" id="GO:0003999">
    <property type="term" value="F:adenine phosphoribosyltransferase activity"/>
    <property type="evidence" value="ECO:0007669"/>
    <property type="project" value="TreeGrafter"/>
</dbReference>
<dbReference type="Gene3D" id="3.40.50.2020">
    <property type="match status" value="1"/>
</dbReference>
<comment type="subcellular location">
    <subcellularLocation>
        <location evidence="1">Cytoplasm</location>
    </subcellularLocation>
</comment>
<comment type="pathway">
    <text evidence="8">Purine metabolism.</text>
</comment>
<keyword evidence="4" id="KW-0963">Cytoplasm</keyword>
<dbReference type="PANTHER" id="PTHR11776">
    <property type="entry name" value="ADENINE PHOSPHORIBOSYLTRANSFERASE"/>
    <property type="match status" value="1"/>
</dbReference>
<feature type="non-terminal residue" evidence="9">
    <location>
        <position position="91"/>
    </location>
</feature>
<reference evidence="9" key="1">
    <citation type="submission" date="2018-05" db="EMBL/GenBank/DDBJ databases">
        <authorList>
            <person name="Lanie J.A."/>
            <person name="Ng W.-L."/>
            <person name="Kazmierczak K.M."/>
            <person name="Andrzejewski T.M."/>
            <person name="Davidsen T.M."/>
            <person name="Wayne K.J."/>
            <person name="Tettelin H."/>
            <person name="Glass J.I."/>
            <person name="Rusch D."/>
            <person name="Podicherti R."/>
            <person name="Tsui H.-C.T."/>
            <person name="Winkler M.E."/>
        </authorList>
    </citation>
    <scope>NUCLEOTIDE SEQUENCE</scope>
</reference>
<evidence type="ECO:0000256" key="4">
    <source>
        <dbReference type="ARBA" id="ARBA00022490"/>
    </source>
</evidence>
<comment type="similarity">
    <text evidence="2">Belongs to the purine/pyrimidine phosphoribosyltransferase family.</text>
</comment>
<dbReference type="EMBL" id="UINC01217742">
    <property type="protein sequence ID" value="SVE44475.1"/>
    <property type="molecule type" value="Genomic_DNA"/>
</dbReference>
<dbReference type="GO" id="GO:0005737">
    <property type="term" value="C:cytoplasm"/>
    <property type="evidence" value="ECO:0007669"/>
    <property type="project" value="UniProtKB-SubCell"/>
</dbReference>
<evidence type="ECO:0000256" key="1">
    <source>
        <dbReference type="ARBA" id="ARBA00004496"/>
    </source>
</evidence>
<organism evidence="9">
    <name type="scientific">marine metagenome</name>
    <dbReference type="NCBI Taxonomy" id="408172"/>
    <lineage>
        <taxon>unclassified sequences</taxon>
        <taxon>metagenomes</taxon>
        <taxon>ecological metagenomes</taxon>
    </lineage>
</organism>
<proteinExistence type="inferred from homology"/>
<keyword evidence="6" id="KW-0808">Transferase</keyword>
<keyword evidence="7" id="KW-0660">Purine salvage</keyword>
<dbReference type="PANTHER" id="PTHR11776:SF7">
    <property type="entry name" value="PHOSPHORIBOSYLTRANSFERASE DOMAIN-CONTAINING PROTEIN"/>
    <property type="match status" value="1"/>
</dbReference>
<evidence type="ECO:0000256" key="7">
    <source>
        <dbReference type="ARBA" id="ARBA00022726"/>
    </source>
</evidence>
<comment type="subunit">
    <text evidence="3">Homodimer.</text>
</comment>
<dbReference type="InterPro" id="IPR000836">
    <property type="entry name" value="PRTase_dom"/>
</dbReference>
<gene>
    <name evidence="9" type="ORF">METZ01_LOCUS497329</name>
</gene>
<dbReference type="InterPro" id="IPR029057">
    <property type="entry name" value="PRTase-like"/>
</dbReference>
<accession>A0A383DJQ0</accession>